<name>A0AAN9TPZ9_9HEMI</name>
<gene>
    <name evidence="1" type="ORF">V9T40_003074</name>
</gene>
<evidence type="ECO:0000313" key="2">
    <source>
        <dbReference type="Proteomes" id="UP001367676"/>
    </source>
</evidence>
<comment type="caution">
    <text evidence="1">The sequence shown here is derived from an EMBL/GenBank/DDBJ whole genome shotgun (WGS) entry which is preliminary data.</text>
</comment>
<proteinExistence type="predicted"/>
<reference evidence="1 2" key="1">
    <citation type="submission" date="2024-03" db="EMBL/GenBank/DDBJ databases">
        <title>Adaptation during the transition from Ophiocordyceps entomopathogen to insect associate is accompanied by gene loss and intensified selection.</title>
        <authorList>
            <person name="Ward C.M."/>
            <person name="Onetto C.A."/>
            <person name="Borneman A.R."/>
        </authorList>
    </citation>
    <scope>NUCLEOTIDE SEQUENCE [LARGE SCALE GENOMIC DNA]</scope>
    <source>
        <strain evidence="1">AWRI1</strain>
        <tissue evidence="1">Single Adult Female</tissue>
    </source>
</reference>
<dbReference type="Proteomes" id="UP001367676">
    <property type="component" value="Unassembled WGS sequence"/>
</dbReference>
<organism evidence="1 2">
    <name type="scientific">Parthenolecanium corni</name>
    <dbReference type="NCBI Taxonomy" id="536013"/>
    <lineage>
        <taxon>Eukaryota</taxon>
        <taxon>Metazoa</taxon>
        <taxon>Ecdysozoa</taxon>
        <taxon>Arthropoda</taxon>
        <taxon>Hexapoda</taxon>
        <taxon>Insecta</taxon>
        <taxon>Pterygota</taxon>
        <taxon>Neoptera</taxon>
        <taxon>Paraneoptera</taxon>
        <taxon>Hemiptera</taxon>
        <taxon>Sternorrhyncha</taxon>
        <taxon>Coccoidea</taxon>
        <taxon>Coccidae</taxon>
        <taxon>Parthenolecanium</taxon>
    </lineage>
</organism>
<evidence type="ECO:0000313" key="1">
    <source>
        <dbReference type="EMBL" id="KAK7603075.1"/>
    </source>
</evidence>
<protein>
    <submittedName>
        <fullName evidence="1">Uncharacterized protein</fullName>
    </submittedName>
</protein>
<sequence length="240" mass="26771">MRNDYFRLAPVMASSYFADLRLSSLCELGYEEVVVKYESSFRLLNAAIPLLVCMHAPIGCRKLDRRHRFDELCSILSLGLVHRRPDADFSFPVAPVDRASVLTVSVVTAAERSALASAEPVAYLPVTPVMRCMIEVGVKMVFEGLGGERIFAYPKFGNLGCPFEGEGVLDNGVSVCQVWESYQSVVHLRGKRRKTLDAADPKHGHVCIVWRHNCIGSCPRLTKQSNPKVRSIFDEPCRPK</sequence>
<keyword evidence="2" id="KW-1185">Reference proteome</keyword>
<accession>A0AAN9TPZ9</accession>
<dbReference type="AlphaFoldDB" id="A0AAN9TPZ9"/>
<dbReference type="EMBL" id="JBBCAQ010000006">
    <property type="protein sequence ID" value="KAK7603075.1"/>
    <property type="molecule type" value="Genomic_DNA"/>
</dbReference>